<feature type="domain" description="Outer membrane protein beta-barrel" evidence="2">
    <location>
        <begin position="19"/>
        <end position="195"/>
    </location>
</feature>
<keyword evidence="4" id="KW-1185">Reference proteome</keyword>
<dbReference type="EMBL" id="JBHTBN010000002">
    <property type="protein sequence ID" value="MFC7357351.1"/>
    <property type="molecule type" value="Genomic_DNA"/>
</dbReference>
<comment type="caution">
    <text evidence="3">The sequence shown here is derived from an EMBL/GenBank/DDBJ whole genome shotgun (WGS) entry which is preliminary data.</text>
</comment>
<evidence type="ECO:0000313" key="3">
    <source>
        <dbReference type="EMBL" id="MFC7357351.1"/>
    </source>
</evidence>
<proteinExistence type="predicted"/>
<dbReference type="InterPro" id="IPR025665">
    <property type="entry name" value="Beta-barrel_OMP_2"/>
</dbReference>
<accession>A0ABW2MX80</accession>
<reference evidence="4" key="1">
    <citation type="journal article" date="2019" name="Int. J. Syst. Evol. Microbiol.">
        <title>The Global Catalogue of Microorganisms (GCM) 10K type strain sequencing project: providing services to taxonomists for standard genome sequencing and annotation.</title>
        <authorList>
            <consortium name="The Broad Institute Genomics Platform"/>
            <consortium name="The Broad Institute Genome Sequencing Center for Infectious Disease"/>
            <person name="Wu L."/>
            <person name="Ma J."/>
        </authorList>
    </citation>
    <scope>NUCLEOTIDE SEQUENCE [LARGE SCALE GENOMIC DNA]</scope>
    <source>
        <strain evidence="4">CGMCC 1.16306</strain>
    </source>
</reference>
<dbReference type="Proteomes" id="UP001596415">
    <property type="component" value="Unassembled WGS sequence"/>
</dbReference>
<protein>
    <submittedName>
        <fullName evidence="3">Porin family protein</fullName>
    </submittedName>
</protein>
<feature type="signal peptide" evidence="1">
    <location>
        <begin position="1"/>
        <end position="20"/>
    </location>
</feature>
<keyword evidence="1" id="KW-0732">Signal</keyword>
<sequence length="217" mass="23476">MKKLFLCSTIALFSVIVTNAQEFHFGAKAGLNFASARGDDAEDLETRTSFNFGGVLHIPFDEKLGFQAELLYSGQGYSIEDENNGDLNPNTQTIVLERANTNQIGRVAAASNDGVILGYINIPLLVDYKIIDALSIQAGPEIAFNVSSKADFGGNEVDLKDQTSGTSFSALLGTQYKLPMGVFFQARYALGLNNIPKDDAFEAKNAVFSISAGYFFN</sequence>
<evidence type="ECO:0000256" key="1">
    <source>
        <dbReference type="SAM" id="SignalP"/>
    </source>
</evidence>
<feature type="chain" id="PRO_5046125409" evidence="1">
    <location>
        <begin position="21"/>
        <end position="217"/>
    </location>
</feature>
<name>A0ABW2MX80_9FLAO</name>
<dbReference type="Pfam" id="PF13568">
    <property type="entry name" value="OMP_b-brl_2"/>
    <property type="match status" value="1"/>
</dbReference>
<gene>
    <name evidence="3" type="ORF">ACFQO1_06610</name>
</gene>
<evidence type="ECO:0000259" key="2">
    <source>
        <dbReference type="Pfam" id="PF13568"/>
    </source>
</evidence>
<organism evidence="3 4">
    <name type="scientific">Jejudonia soesokkakensis</name>
    <dbReference type="NCBI Taxonomy" id="1323432"/>
    <lineage>
        <taxon>Bacteria</taxon>
        <taxon>Pseudomonadati</taxon>
        <taxon>Bacteroidota</taxon>
        <taxon>Flavobacteriia</taxon>
        <taxon>Flavobacteriales</taxon>
        <taxon>Flavobacteriaceae</taxon>
        <taxon>Jejudonia</taxon>
    </lineage>
</organism>
<dbReference type="RefSeq" id="WP_380217193.1">
    <property type="nucleotide sequence ID" value="NZ_JBHTBN010000002.1"/>
</dbReference>
<evidence type="ECO:0000313" key="4">
    <source>
        <dbReference type="Proteomes" id="UP001596415"/>
    </source>
</evidence>